<reference evidence="3" key="1">
    <citation type="journal article" date="2011" name="Genetics">
        <title>Massive changes in genome architecture accompany the transition to self-fertility in the filamentous fungus Neurospora tetrasperma.</title>
        <authorList>
            <person name="Ellison C.E."/>
            <person name="Stajich J.E."/>
            <person name="Jacobson D.J."/>
            <person name="Natvig D.O."/>
            <person name="Lapidus A."/>
            <person name="Foster B."/>
            <person name="Aerts A."/>
            <person name="Riley R."/>
            <person name="Lindquist E.A."/>
            <person name="Grigoriev I.V."/>
            <person name="Taylor J.W."/>
        </authorList>
    </citation>
    <scope>NUCLEOTIDE SEQUENCE [LARGE SCALE GENOMIC DNA]</scope>
    <source>
        <strain evidence="3">FGSC 2508 / P0657</strain>
    </source>
</reference>
<sequence>MDDGVDCLPLIGSGDHLLEDCRVEEEEEEEEEEEGSSMTVSSMAGHQQAYLQHYTLDPNPKGPDKCPGLQSTGPMTA</sequence>
<dbReference type="AlphaFoldDB" id="F8MWP5"/>
<feature type="region of interest" description="Disordered" evidence="1">
    <location>
        <begin position="21"/>
        <end position="77"/>
    </location>
</feature>
<dbReference type="EMBL" id="GL891307">
    <property type="protein sequence ID" value="EGO54166.1"/>
    <property type="molecule type" value="Genomic_DNA"/>
</dbReference>
<feature type="compositionally biased region" description="Acidic residues" evidence="1">
    <location>
        <begin position="22"/>
        <end position="35"/>
    </location>
</feature>
<feature type="compositionally biased region" description="Polar residues" evidence="1">
    <location>
        <begin position="36"/>
        <end position="45"/>
    </location>
</feature>
<dbReference type="HOGENOM" id="CLU_2638666_0_0_1"/>
<evidence type="ECO:0000313" key="2">
    <source>
        <dbReference type="EMBL" id="EGO54166.1"/>
    </source>
</evidence>
<dbReference type="VEuPathDB" id="FungiDB:NEUTE1DRAFT_140502"/>
<proteinExistence type="predicted"/>
<name>F8MWP5_NEUT8</name>
<gene>
    <name evidence="2" type="ORF">NEUTE1DRAFT_140502</name>
</gene>
<evidence type="ECO:0000313" key="3">
    <source>
        <dbReference type="Proteomes" id="UP000008065"/>
    </source>
</evidence>
<keyword evidence="3" id="KW-1185">Reference proteome</keyword>
<dbReference type="KEGG" id="nte:NEUTE1DRAFT140502"/>
<protein>
    <submittedName>
        <fullName evidence="2">Uncharacterized protein</fullName>
    </submittedName>
</protein>
<accession>F8MWP5</accession>
<dbReference type="Proteomes" id="UP000008065">
    <property type="component" value="Unassembled WGS sequence"/>
</dbReference>
<dbReference type="GeneID" id="20826168"/>
<evidence type="ECO:0000256" key="1">
    <source>
        <dbReference type="SAM" id="MobiDB-lite"/>
    </source>
</evidence>
<organism evidence="2 3">
    <name type="scientific">Neurospora tetrasperma (strain FGSC 2508 / ATCC MYA-4615 / P0657)</name>
    <dbReference type="NCBI Taxonomy" id="510951"/>
    <lineage>
        <taxon>Eukaryota</taxon>
        <taxon>Fungi</taxon>
        <taxon>Dikarya</taxon>
        <taxon>Ascomycota</taxon>
        <taxon>Pezizomycotina</taxon>
        <taxon>Sordariomycetes</taxon>
        <taxon>Sordariomycetidae</taxon>
        <taxon>Sordariales</taxon>
        <taxon>Sordariaceae</taxon>
        <taxon>Neurospora</taxon>
    </lineage>
</organism>
<dbReference type="RefSeq" id="XP_009854155.1">
    <property type="nucleotide sequence ID" value="XM_009855853.1"/>
</dbReference>